<dbReference type="Gene3D" id="3.60.60.10">
    <property type="entry name" value="Penicillin V Acylase, Chain A"/>
    <property type="match status" value="1"/>
</dbReference>
<sequence length="329" mass="36642">MKSLHFSGSAEDIGRQHGIQAKEEVLFSLDSYEKLFWHEGEITWKEAIELAKTHESYIEKTNVALLEEMNGIAKGASVDFYDILTLNARSEIALTTNKTDGCTSIAILPPIGTAAYLGQTWDWREAQSRSLFLTKIEQKNAPVIQMVTEGGIIGKIGMNDNGLGVCLNALRANIRKNRLPVHVGLREILNSATIKEVYQKISDDTIASSANFLIAQGRTREKDALAINMEISPKGIAEDTTADAYLFHTNHFCSESLIEHIGKESIEDSAKVKSSLLCKFLNTVFNHYEIFNCICLGRKGPLPSQIKSWRRYSFLSLLRIGLFFCSSSS</sequence>
<dbReference type="PANTHER" id="PTHR34180:SF1">
    <property type="entry name" value="BETA-ALANYL-DOPAMINE_CARCININE HYDROLASE"/>
    <property type="match status" value="1"/>
</dbReference>
<feature type="domain" description="Peptidase C45 hydrolase" evidence="1">
    <location>
        <begin position="115"/>
        <end position="270"/>
    </location>
</feature>
<gene>
    <name evidence="2" type="ORF">IC602_00820</name>
</gene>
<dbReference type="InterPro" id="IPR005079">
    <property type="entry name" value="Peptidase_C45_hydrolase"/>
</dbReference>
<reference evidence="2 3" key="1">
    <citation type="submission" date="2020-09" db="EMBL/GenBank/DDBJ databases">
        <title>Draft Genome Sequences of Oil-Oxidizing Bacteria Halomonas titanicae, Marinobacter lutaoensis, and Virgibacillus halodenitrificans Isolated from Highly Saline Environments.</title>
        <authorList>
            <person name="Grouzdev D.S."/>
            <person name="Sokolova D.S."/>
            <person name="Semenova E.M."/>
            <person name="Borzenkov I.A."/>
            <person name="Bidzhieva S.K."/>
            <person name="Poltaraus A.B."/>
            <person name="Nazina T.N."/>
        </authorList>
    </citation>
    <scope>NUCLEOTIDE SEQUENCE [LARGE SCALE GENOMIC DNA]</scope>
    <source>
        <strain evidence="2 3">VKM B-3472D</strain>
    </source>
</reference>
<proteinExistence type="predicted"/>
<evidence type="ECO:0000313" key="3">
    <source>
        <dbReference type="Proteomes" id="UP000621631"/>
    </source>
</evidence>
<organism evidence="2 3">
    <name type="scientific">Virgibacillus halodenitrificans</name>
    <name type="common">Bacillus halodenitrificans</name>
    <dbReference type="NCBI Taxonomy" id="1482"/>
    <lineage>
        <taxon>Bacteria</taxon>
        <taxon>Bacillati</taxon>
        <taxon>Bacillota</taxon>
        <taxon>Bacilli</taxon>
        <taxon>Bacillales</taxon>
        <taxon>Bacillaceae</taxon>
        <taxon>Virgibacillus</taxon>
    </lineage>
</organism>
<dbReference type="RefSeq" id="WP_189776513.1">
    <property type="nucleotide sequence ID" value="NZ_JACWEZ010000001.1"/>
</dbReference>
<evidence type="ECO:0000313" key="2">
    <source>
        <dbReference type="EMBL" id="MBD1221150.1"/>
    </source>
</evidence>
<accession>A0ABR7VIT7</accession>
<dbReference type="Pfam" id="PF03417">
    <property type="entry name" value="AAT"/>
    <property type="match status" value="1"/>
</dbReference>
<dbReference type="InterPro" id="IPR047794">
    <property type="entry name" value="C45_proenzyme-like"/>
</dbReference>
<dbReference type="EMBL" id="JACWEZ010000001">
    <property type="protein sequence ID" value="MBD1221150.1"/>
    <property type="molecule type" value="Genomic_DNA"/>
</dbReference>
<dbReference type="Gene3D" id="1.10.10.2120">
    <property type="match status" value="1"/>
</dbReference>
<dbReference type="PANTHER" id="PTHR34180">
    <property type="entry name" value="PEPTIDASE C45"/>
    <property type="match status" value="1"/>
</dbReference>
<protein>
    <recommendedName>
        <fullName evidence="1">Peptidase C45 hydrolase domain-containing protein</fullName>
    </recommendedName>
</protein>
<dbReference type="Proteomes" id="UP000621631">
    <property type="component" value="Unassembled WGS sequence"/>
</dbReference>
<dbReference type="NCBIfam" id="NF040521">
    <property type="entry name" value="C45_proenzyme"/>
    <property type="match status" value="1"/>
</dbReference>
<keyword evidence="3" id="KW-1185">Reference proteome</keyword>
<name>A0ABR7VIT7_VIRHA</name>
<dbReference type="InterPro" id="IPR047801">
    <property type="entry name" value="Peptidase_C45"/>
</dbReference>
<comment type="caution">
    <text evidence="2">The sequence shown here is derived from an EMBL/GenBank/DDBJ whole genome shotgun (WGS) entry which is preliminary data.</text>
</comment>
<evidence type="ECO:0000259" key="1">
    <source>
        <dbReference type="Pfam" id="PF03417"/>
    </source>
</evidence>